<evidence type="ECO:0000256" key="1">
    <source>
        <dbReference type="ARBA" id="ARBA00022801"/>
    </source>
</evidence>
<reference evidence="6 7" key="1">
    <citation type="submission" date="2018-11" db="EMBL/GenBank/DDBJ databases">
        <title>Genome sequences of Brenneria nigrifluens and Brenneria rubrifaciens.</title>
        <authorList>
            <person name="Poret-Peterson A.T."/>
            <person name="McClean A.E."/>
            <person name="Kluepfel D.A."/>
        </authorList>
    </citation>
    <scope>NUCLEOTIDE SEQUENCE [LARGE SCALE GENOMIC DNA]</scope>
    <source>
        <strain evidence="6 7">6D370</strain>
    </source>
</reference>
<dbReference type="Pfam" id="PF01764">
    <property type="entry name" value="Lipase_3"/>
    <property type="match status" value="1"/>
</dbReference>
<name>A0A4V1FA65_9GAMM</name>
<keyword evidence="1" id="KW-0378">Hydrolase</keyword>
<feature type="domain" description="Fungal lipase-type" evidence="5">
    <location>
        <begin position="266"/>
        <end position="374"/>
    </location>
</feature>
<dbReference type="InterPro" id="IPR029058">
    <property type="entry name" value="AB_hydrolase_fold"/>
</dbReference>
<dbReference type="GO" id="GO:0016042">
    <property type="term" value="P:lipid catabolic process"/>
    <property type="evidence" value="ECO:0007669"/>
    <property type="project" value="UniProtKB-KW"/>
</dbReference>
<dbReference type="OrthoDB" id="5522031at2"/>
<keyword evidence="3" id="KW-0442">Lipid degradation</keyword>
<accession>A0A4V1FA65</accession>
<dbReference type="Gene3D" id="3.40.50.1820">
    <property type="entry name" value="alpha/beta hydrolase"/>
    <property type="match status" value="1"/>
</dbReference>
<dbReference type="InterPro" id="IPR002921">
    <property type="entry name" value="Fungal_lipase-type"/>
</dbReference>
<sequence>MPCLKKIITVIKMELTHKMVKILSTGMTSLFTTQGMPHPAPANKGYSTGTNRTVQASFVAPDIKPASGENGALSVSERTPIPLFQDKPPASRLLSKLSGTLYKTVSNTFAFVTNEPSFTTGREFTHIYAAEKTLASGEASDEINPAHVYLSDTFHDVDFCNDTSACNAGKLDRQRRELLECMRKFAGEAYTEKLEDIPDIGNMKLSTDKSTPTFKIWESTSHPKVVSVVLGFSGTRMTESADLLCDIRGQLPLAHVNSLNTDLPSLGHIGAGWQERWQFEASKTRNGEQLADILTQYAQQAQKDNKLLSVNVVGHSLGAAVATLASIDIANFLRSKGAQGKISAYVFNPPRLGFNGIAQAYRNALAHHSHQQDVLRFSLIQLTRELDPVQSMPLFMNHPDWAHLRVGNNISHHQYISTFNDRSAHRANLAVNHELEPWKNAICSGISAEALKTLFGEKPGTEDLLMVSRREMFHMIRVKLSSPFNQQA</sequence>
<dbReference type="EMBL" id="CP034035">
    <property type="protein sequence ID" value="QCR09993.1"/>
    <property type="molecule type" value="Genomic_DNA"/>
</dbReference>
<evidence type="ECO:0000313" key="7">
    <source>
        <dbReference type="Proteomes" id="UP000299580"/>
    </source>
</evidence>
<dbReference type="SUPFAM" id="SSF53474">
    <property type="entry name" value="alpha/beta-Hydrolases"/>
    <property type="match status" value="1"/>
</dbReference>
<keyword evidence="2" id="KW-0809">Transit peptide</keyword>
<keyword evidence="7" id="KW-1185">Reference proteome</keyword>
<evidence type="ECO:0000259" key="5">
    <source>
        <dbReference type="Pfam" id="PF01764"/>
    </source>
</evidence>
<gene>
    <name evidence="6" type="ORF">EH207_16725</name>
</gene>
<dbReference type="Proteomes" id="UP000299580">
    <property type="component" value="Chromosome"/>
</dbReference>
<organism evidence="6 7">
    <name type="scientific">Brenneria rubrifaciens</name>
    <dbReference type="NCBI Taxonomy" id="55213"/>
    <lineage>
        <taxon>Bacteria</taxon>
        <taxon>Pseudomonadati</taxon>
        <taxon>Pseudomonadota</taxon>
        <taxon>Gammaproteobacteria</taxon>
        <taxon>Enterobacterales</taxon>
        <taxon>Pectobacteriaceae</taxon>
        <taxon>Brenneria</taxon>
    </lineage>
</organism>
<evidence type="ECO:0000313" key="6">
    <source>
        <dbReference type="EMBL" id="QCR09993.1"/>
    </source>
</evidence>
<dbReference type="KEGG" id="brb:EH207_16725"/>
<keyword evidence="4" id="KW-0443">Lipid metabolism</keyword>
<dbReference type="NCBIfam" id="NF041407">
    <property type="entry name" value="XopAP"/>
    <property type="match status" value="1"/>
</dbReference>
<evidence type="ECO:0000256" key="4">
    <source>
        <dbReference type="ARBA" id="ARBA00023098"/>
    </source>
</evidence>
<protein>
    <recommendedName>
        <fullName evidence="5">Fungal lipase-type domain-containing protein</fullName>
    </recommendedName>
</protein>
<evidence type="ECO:0000256" key="2">
    <source>
        <dbReference type="ARBA" id="ARBA00022946"/>
    </source>
</evidence>
<dbReference type="GO" id="GO:0004620">
    <property type="term" value="F:phospholipase activity"/>
    <property type="evidence" value="ECO:0007669"/>
    <property type="project" value="TreeGrafter"/>
</dbReference>
<evidence type="ECO:0000256" key="3">
    <source>
        <dbReference type="ARBA" id="ARBA00022963"/>
    </source>
</evidence>
<proteinExistence type="predicted"/>
<dbReference type="PANTHER" id="PTHR31403">
    <property type="entry name" value="PHOSPHOLIPASE A1-IBETA2, CHLOROPLASTIC"/>
    <property type="match status" value="1"/>
</dbReference>
<dbReference type="AlphaFoldDB" id="A0A4V1FA65"/>
<dbReference type="PANTHER" id="PTHR31403:SF8">
    <property type="entry name" value="PHOSPHOLIPASE A(1) DAD1, CHLOROPLASTIC-LIKE"/>
    <property type="match status" value="1"/>
</dbReference>